<dbReference type="Proteomes" id="UP001055219">
    <property type="component" value="Unassembled WGS sequence"/>
</dbReference>
<name>A0A9P9XZW9_9HYPO</name>
<dbReference type="OrthoDB" id="419598at2759"/>
<accession>A0A9P9XZW9</accession>
<reference evidence="3" key="2">
    <citation type="submission" date="2022-07" db="EMBL/GenBank/DDBJ databases">
        <authorList>
            <person name="Goncalves M.F.M."/>
            <person name="Hilario S."/>
            <person name="Van De Peer Y."/>
            <person name="Esteves A.C."/>
            <person name="Alves A."/>
        </authorList>
    </citation>
    <scope>NUCLEOTIDE SEQUENCE</scope>
    <source>
        <strain evidence="3">MUM 19.33</strain>
    </source>
</reference>
<keyword evidence="1" id="KW-0521">NADP</keyword>
<dbReference type="InterPro" id="IPR036291">
    <property type="entry name" value="NAD(P)-bd_dom_sf"/>
</dbReference>
<keyword evidence="2" id="KW-0560">Oxidoreductase</keyword>
<proteinExistence type="predicted"/>
<dbReference type="GeneID" id="75829631"/>
<sequence length="321" mass="35569">MMRVAVAGGGGLGYLLATSISHADNAYNVIVLSRTQRAEYVAHDIQVHPVNYYSHESLNYALRGVDLVISTISGPEQINLILAAGDGQVRYFIPSEFEGPLAQRPTQDVMDRGSAQALAMLQHLQSKKRLNYTVFSCGVFMERFLPHGLATLNIGYGEGVAGAGSYLCDMASMTAEYPVSTQRGRTFRLCLTSVHDLVCFVIAAMELGPRTWPREFTMRGDRLSVPDVTMTCSSVRNAAFTHHPLEYSDLLLYQAHYAEEGDYERTGYYQRLLATAEARYDFSQASLNEIVTRSSSVHVYPATFAQWLASVWQTPHESGSL</sequence>
<dbReference type="InterPro" id="IPR051609">
    <property type="entry name" value="NmrA/Isoflavone_reductase-like"/>
</dbReference>
<organism evidence="3 4">
    <name type="scientific">Emericellopsis cladophorae</name>
    <dbReference type="NCBI Taxonomy" id="2686198"/>
    <lineage>
        <taxon>Eukaryota</taxon>
        <taxon>Fungi</taxon>
        <taxon>Dikarya</taxon>
        <taxon>Ascomycota</taxon>
        <taxon>Pezizomycotina</taxon>
        <taxon>Sordariomycetes</taxon>
        <taxon>Hypocreomycetidae</taxon>
        <taxon>Hypocreales</taxon>
        <taxon>Bionectriaceae</taxon>
        <taxon>Emericellopsis</taxon>
    </lineage>
</organism>
<protein>
    <recommendedName>
        <fullName evidence="5">NmrA-like domain-containing protein</fullName>
    </recommendedName>
</protein>
<dbReference type="PANTHER" id="PTHR47706:SF5">
    <property type="entry name" value="ISOFLAVONE REDUCTASE"/>
    <property type="match status" value="1"/>
</dbReference>
<evidence type="ECO:0000313" key="3">
    <source>
        <dbReference type="EMBL" id="KAI6780984.1"/>
    </source>
</evidence>
<evidence type="ECO:0008006" key="5">
    <source>
        <dbReference type="Google" id="ProtNLM"/>
    </source>
</evidence>
<evidence type="ECO:0000256" key="1">
    <source>
        <dbReference type="ARBA" id="ARBA00022857"/>
    </source>
</evidence>
<gene>
    <name evidence="3" type="ORF">J7T54_003126</name>
</gene>
<dbReference type="EMBL" id="JAGIXG020000026">
    <property type="protein sequence ID" value="KAI6780984.1"/>
    <property type="molecule type" value="Genomic_DNA"/>
</dbReference>
<dbReference type="Gene3D" id="3.40.50.720">
    <property type="entry name" value="NAD(P)-binding Rossmann-like Domain"/>
    <property type="match status" value="1"/>
</dbReference>
<dbReference type="GO" id="GO:0016491">
    <property type="term" value="F:oxidoreductase activity"/>
    <property type="evidence" value="ECO:0007669"/>
    <property type="project" value="UniProtKB-KW"/>
</dbReference>
<evidence type="ECO:0000313" key="4">
    <source>
        <dbReference type="Proteomes" id="UP001055219"/>
    </source>
</evidence>
<reference evidence="3" key="1">
    <citation type="journal article" date="2021" name="J Fungi (Basel)">
        <title>Genomic and Metabolomic Analyses of the Marine Fungus Emericellopsis cladophorae: Insights into Saltwater Adaptability Mechanisms and Its Biosynthetic Potential.</title>
        <authorList>
            <person name="Goncalves M.F.M."/>
            <person name="Hilario S."/>
            <person name="Van de Peer Y."/>
            <person name="Esteves A.C."/>
            <person name="Alves A."/>
        </authorList>
    </citation>
    <scope>NUCLEOTIDE SEQUENCE</scope>
    <source>
        <strain evidence="3">MUM 19.33</strain>
    </source>
</reference>
<dbReference type="PANTHER" id="PTHR47706">
    <property type="entry name" value="NMRA-LIKE FAMILY PROTEIN"/>
    <property type="match status" value="1"/>
</dbReference>
<keyword evidence="4" id="KW-1185">Reference proteome</keyword>
<evidence type="ECO:0000256" key="2">
    <source>
        <dbReference type="ARBA" id="ARBA00023002"/>
    </source>
</evidence>
<dbReference type="AlphaFoldDB" id="A0A9P9XZW9"/>
<comment type="caution">
    <text evidence="3">The sequence shown here is derived from an EMBL/GenBank/DDBJ whole genome shotgun (WGS) entry which is preliminary data.</text>
</comment>
<dbReference type="RefSeq" id="XP_051361840.1">
    <property type="nucleotide sequence ID" value="XM_051506936.1"/>
</dbReference>
<dbReference type="SUPFAM" id="SSF51735">
    <property type="entry name" value="NAD(P)-binding Rossmann-fold domains"/>
    <property type="match status" value="1"/>
</dbReference>